<feature type="region of interest" description="Disordered" evidence="1">
    <location>
        <begin position="73"/>
        <end position="105"/>
    </location>
</feature>
<evidence type="ECO:0000313" key="2">
    <source>
        <dbReference type="EMBL" id="ESA07642.1"/>
    </source>
</evidence>
<accession>U9TJN4</accession>
<dbReference type="AlphaFoldDB" id="U9TJN4"/>
<organism evidence="2">
    <name type="scientific">Rhizophagus irregularis (strain DAOM 181602 / DAOM 197198 / MUCL 43194)</name>
    <name type="common">Arbuscular mycorrhizal fungus</name>
    <name type="synonym">Glomus intraradices</name>
    <dbReference type="NCBI Taxonomy" id="747089"/>
    <lineage>
        <taxon>Eukaryota</taxon>
        <taxon>Fungi</taxon>
        <taxon>Fungi incertae sedis</taxon>
        <taxon>Mucoromycota</taxon>
        <taxon>Glomeromycotina</taxon>
        <taxon>Glomeromycetes</taxon>
        <taxon>Glomerales</taxon>
        <taxon>Glomeraceae</taxon>
        <taxon>Rhizophagus</taxon>
    </lineage>
</organism>
<dbReference type="VEuPathDB" id="FungiDB:RhiirFUN_007544"/>
<feature type="compositionally biased region" description="Basic and acidic residues" evidence="1">
    <location>
        <begin position="73"/>
        <end position="89"/>
    </location>
</feature>
<dbReference type="HOGENOM" id="CLU_1939265_0_0_1"/>
<name>U9TJN4_RHIID</name>
<proteinExistence type="predicted"/>
<gene>
    <name evidence="2" type="ORF">GLOINDRAFT_32623</name>
</gene>
<sequence length="130" mass="15123">MSSKLKSLKQHITKLEAKNAELSKENTEICNFRIKLLVLMANDMVSEVLPEVITKSLEKKEMDNFLNKAHKKSINDKIRQRNKEKKFSETDSDNNILDEPSDQNVSKKLKLSRNFINKFTIFIIKILSNL</sequence>
<reference evidence="2" key="1">
    <citation type="submission" date="2013-07" db="EMBL/GenBank/DDBJ databases">
        <title>The genome of an arbuscular mycorrhizal fungus provides insights into the evolution of the oldest plant symbiosis.</title>
        <authorList>
            <consortium name="DOE Joint Genome Institute"/>
            <person name="Tisserant E."/>
            <person name="Malbreil M."/>
            <person name="Kuo A."/>
            <person name="Kohler A."/>
            <person name="Symeonidi A."/>
            <person name="Balestrini R."/>
            <person name="Charron P."/>
            <person name="Duensing N."/>
            <person name="Frei-dit-Frey N."/>
            <person name="Gianinazzi-Pearson V."/>
            <person name="Gilbert B."/>
            <person name="Handa Y."/>
            <person name="Hijri M."/>
            <person name="Kaul R."/>
            <person name="Kawaguchi M."/>
            <person name="Krajinski F."/>
            <person name="Lammers P."/>
            <person name="Lapierre D."/>
            <person name="Masclaux F.G."/>
            <person name="Murat C."/>
            <person name="Morin E."/>
            <person name="Ndikumana S."/>
            <person name="Pagni M."/>
            <person name="Petitpierre D."/>
            <person name="Requena N."/>
            <person name="Rosikiewicz P."/>
            <person name="Riley R."/>
            <person name="Saito K."/>
            <person name="San Clemente H."/>
            <person name="Shapiro H."/>
            <person name="van Tuinen D."/>
            <person name="Becard G."/>
            <person name="Bonfante P."/>
            <person name="Paszkowski U."/>
            <person name="Shachar-Hill Y."/>
            <person name="Young J.P."/>
            <person name="Sanders I.R."/>
            <person name="Henrissat B."/>
            <person name="Rensing S.A."/>
            <person name="Grigoriev I.V."/>
            <person name="Corradi N."/>
            <person name="Roux C."/>
            <person name="Martin F."/>
        </authorList>
    </citation>
    <scope>NUCLEOTIDE SEQUENCE</scope>
    <source>
        <strain evidence="2">DAOM 197198</strain>
    </source>
</reference>
<protein>
    <submittedName>
        <fullName evidence="2">Uncharacterized protein</fullName>
    </submittedName>
</protein>
<dbReference type="EMBL" id="KI290084">
    <property type="protein sequence ID" value="ESA07642.1"/>
    <property type="molecule type" value="Genomic_DNA"/>
</dbReference>
<evidence type="ECO:0000256" key="1">
    <source>
        <dbReference type="SAM" id="MobiDB-lite"/>
    </source>
</evidence>